<gene>
    <name evidence="1" type="ORF">ACMD2_22295</name>
</gene>
<dbReference type="PANTHER" id="PTHR46328">
    <property type="entry name" value="FAR-RED IMPAIRED RESPONSIVE (FAR1) FAMILY PROTEIN-RELATED"/>
    <property type="match status" value="1"/>
</dbReference>
<dbReference type="EMBL" id="LSRQ01000726">
    <property type="protein sequence ID" value="OAY81145.1"/>
    <property type="molecule type" value="Genomic_DNA"/>
</dbReference>
<proteinExistence type="predicted"/>
<protein>
    <submittedName>
        <fullName evidence="1">Protein FAR1-RELATED SEQUENCE 12</fullName>
    </submittedName>
</protein>
<organism evidence="1 2">
    <name type="scientific">Ananas comosus</name>
    <name type="common">Pineapple</name>
    <name type="synonym">Ananas ananas</name>
    <dbReference type="NCBI Taxonomy" id="4615"/>
    <lineage>
        <taxon>Eukaryota</taxon>
        <taxon>Viridiplantae</taxon>
        <taxon>Streptophyta</taxon>
        <taxon>Embryophyta</taxon>
        <taxon>Tracheophyta</taxon>
        <taxon>Spermatophyta</taxon>
        <taxon>Magnoliopsida</taxon>
        <taxon>Liliopsida</taxon>
        <taxon>Poales</taxon>
        <taxon>Bromeliaceae</taxon>
        <taxon>Bromelioideae</taxon>
        <taxon>Ananas</taxon>
    </lineage>
</organism>
<dbReference type="PANTHER" id="PTHR46328:SF27">
    <property type="entry name" value="OS12G0287500 PROTEIN"/>
    <property type="match status" value="1"/>
</dbReference>
<name>A0A199VWS2_ANACO</name>
<comment type="caution">
    <text evidence="1">The sequence shown here is derived from an EMBL/GenBank/DDBJ whole genome shotgun (WGS) entry which is preliminary data.</text>
</comment>
<dbReference type="AlphaFoldDB" id="A0A199VWS2"/>
<evidence type="ECO:0000313" key="2">
    <source>
        <dbReference type="Proteomes" id="UP000092600"/>
    </source>
</evidence>
<feature type="non-terminal residue" evidence="1">
    <location>
        <position position="151"/>
    </location>
</feature>
<sequence>MEDFSVIGSTSSLTSLPNADASIDEFTIVEIEELEEDIPSEQVYETEETDSEPYIGQEFSSLEEAGNFYNKYAFKTRFSIRKSTHYKAKKQDNMITSVTYTCSKEARFFRSHRTITKEQKELIHMLSEQNITPSQIMAFLETRDGGRKMQY</sequence>
<evidence type="ECO:0000313" key="1">
    <source>
        <dbReference type="EMBL" id="OAY81145.1"/>
    </source>
</evidence>
<accession>A0A199VWS2</accession>
<reference evidence="1 2" key="1">
    <citation type="journal article" date="2016" name="DNA Res.">
        <title>The draft genome of MD-2 pineapple using hybrid error correction of long reads.</title>
        <authorList>
            <person name="Redwan R.M."/>
            <person name="Saidin A."/>
            <person name="Kumar S.V."/>
        </authorList>
    </citation>
    <scope>NUCLEOTIDE SEQUENCE [LARGE SCALE GENOMIC DNA]</scope>
    <source>
        <strain evidence="2">cv. MD2</strain>
        <tissue evidence="1">Leaf</tissue>
    </source>
</reference>
<dbReference type="Proteomes" id="UP000092600">
    <property type="component" value="Unassembled WGS sequence"/>
</dbReference>